<protein>
    <submittedName>
        <fullName evidence="1">Uncharacterized protein</fullName>
    </submittedName>
</protein>
<accession>A0A8S0SNE9</accession>
<reference evidence="1 2" key="1">
    <citation type="submission" date="2019-12" db="EMBL/GenBank/DDBJ databases">
        <authorList>
            <person name="Alioto T."/>
            <person name="Alioto T."/>
            <person name="Gomez Garrido J."/>
        </authorList>
    </citation>
    <scope>NUCLEOTIDE SEQUENCE [LARGE SCALE GENOMIC DNA]</scope>
</reference>
<comment type="caution">
    <text evidence="1">The sequence shown here is derived from an EMBL/GenBank/DDBJ whole genome shotgun (WGS) entry which is preliminary data.</text>
</comment>
<gene>
    <name evidence="1" type="ORF">OLEA9_A074238</name>
</gene>
<evidence type="ECO:0000313" key="2">
    <source>
        <dbReference type="Proteomes" id="UP000594638"/>
    </source>
</evidence>
<proteinExistence type="predicted"/>
<evidence type="ECO:0000313" key="1">
    <source>
        <dbReference type="EMBL" id="CAA2994063.1"/>
    </source>
</evidence>
<dbReference type="EMBL" id="CACTIH010005464">
    <property type="protein sequence ID" value="CAA2994063.1"/>
    <property type="molecule type" value="Genomic_DNA"/>
</dbReference>
<name>A0A8S0SNE9_OLEEU</name>
<sequence length="113" mass="12037">METTTSSPFDEDDDTSATLGETVSQSWLMLLLPVSGGVDGDGGDMFGFFLLDGGCDVVEMEVVVGSDYIGGDNVMAAPAVVAQVLRRIWFSFECGGFGGELAATIVVDGWRWW</sequence>
<dbReference type="Gramene" id="OE9A074238T1">
    <property type="protein sequence ID" value="OE9A074238C1"/>
    <property type="gene ID" value="OE9A074238"/>
</dbReference>
<dbReference type="Proteomes" id="UP000594638">
    <property type="component" value="Unassembled WGS sequence"/>
</dbReference>
<organism evidence="1 2">
    <name type="scientific">Olea europaea subsp. europaea</name>
    <dbReference type="NCBI Taxonomy" id="158383"/>
    <lineage>
        <taxon>Eukaryota</taxon>
        <taxon>Viridiplantae</taxon>
        <taxon>Streptophyta</taxon>
        <taxon>Embryophyta</taxon>
        <taxon>Tracheophyta</taxon>
        <taxon>Spermatophyta</taxon>
        <taxon>Magnoliopsida</taxon>
        <taxon>eudicotyledons</taxon>
        <taxon>Gunneridae</taxon>
        <taxon>Pentapetalae</taxon>
        <taxon>asterids</taxon>
        <taxon>lamiids</taxon>
        <taxon>Lamiales</taxon>
        <taxon>Oleaceae</taxon>
        <taxon>Oleeae</taxon>
        <taxon>Olea</taxon>
    </lineage>
</organism>
<keyword evidence="2" id="KW-1185">Reference proteome</keyword>
<dbReference type="AlphaFoldDB" id="A0A8S0SNE9"/>